<evidence type="ECO:0000313" key="1">
    <source>
        <dbReference type="EMBL" id="JAH71042.1"/>
    </source>
</evidence>
<accession>A0A0E9UZ14</accession>
<dbReference type="EMBL" id="GBXM01037535">
    <property type="protein sequence ID" value="JAH71042.1"/>
    <property type="molecule type" value="Transcribed_RNA"/>
</dbReference>
<protein>
    <submittedName>
        <fullName evidence="1">Uncharacterized protein</fullName>
    </submittedName>
</protein>
<organism evidence="1">
    <name type="scientific">Anguilla anguilla</name>
    <name type="common">European freshwater eel</name>
    <name type="synonym">Muraena anguilla</name>
    <dbReference type="NCBI Taxonomy" id="7936"/>
    <lineage>
        <taxon>Eukaryota</taxon>
        <taxon>Metazoa</taxon>
        <taxon>Chordata</taxon>
        <taxon>Craniata</taxon>
        <taxon>Vertebrata</taxon>
        <taxon>Euteleostomi</taxon>
        <taxon>Actinopterygii</taxon>
        <taxon>Neopterygii</taxon>
        <taxon>Teleostei</taxon>
        <taxon>Anguilliformes</taxon>
        <taxon>Anguillidae</taxon>
        <taxon>Anguilla</taxon>
    </lineage>
</organism>
<proteinExistence type="predicted"/>
<sequence>MHSVGQMCFLRL</sequence>
<reference evidence="1" key="1">
    <citation type="submission" date="2014-11" db="EMBL/GenBank/DDBJ databases">
        <authorList>
            <person name="Amaro Gonzalez C."/>
        </authorList>
    </citation>
    <scope>NUCLEOTIDE SEQUENCE</scope>
</reference>
<name>A0A0E9UZ14_ANGAN</name>
<reference evidence="1" key="2">
    <citation type="journal article" date="2015" name="Fish Shellfish Immunol.">
        <title>Early steps in the European eel (Anguilla anguilla)-Vibrio vulnificus interaction in the gills: Role of the RtxA13 toxin.</title>
        <authorList>
            <person name="Callol A."/>
            <person name="Pajuelo D."/>
            <person name="Ebbesson L."/>
            <person name="Teles M."/>
            <person name="MacKenzie S."/>
            <person name="Amaro C."/>
        </authorList>
    </citation>
    <scope>NUCLEOTIDE SEQUENCE</scope>
</reference>